<dbReference type="OrthoDB" id="193343at2"/>
<accession>A0A135IBS7</accession>
<dbReference type="RefSeq" id="WP_067412055.1">
    <property type="nucleotide sequence ID" value="NZ_LNTY01000011.1"/>
</dbReference>
<keyword evidence="1" id="KW-0472">Membrane</keyword>
<dbReference type="Pfam" id="PF03729">
    <property type="entry name" value="DUF308"/>
    <property type="match status" value="1"/>
</dbReference>
<keyword evidence="1" id="KW-0812">Transmembrane</keyword>
<dbReference type="GO" id="GO:0005886">
    <property type="term" value="C:plasma membrane"/>
    <property type="evidence" value="ECO:0007669"/>
    <property type="project" value="TreeGrafter"/>
</dbReference>
<feature type="transmembrane region" description="Helical" evidence="1">
    <location>
        <begin position="159"/>
        <end position="182"/>
    </location>
</feature>
<feature type="transmembrane region" description="Helical" evidence="1">
    <location>
        <begin position="135"/>
        <end position="153"/>
    </location>
</feature>
<evidence type="ECO:0008006" key="4">
    <source>
        <dbReference type="Google" id="ProtNLM"/>
    </source>
</evidence>
<gene>
    <name evidence="2" type="ORF">ATN88_24350</name>
</gene>
<dbReference type="EMBL" id="LNTY01000011">
    <property type="protein sequence ID" value="KXF82889.1"/>
    <property type="molecule type" value="Genomic_DNA"/>
</dbReference>
<feature type="transmembrane region" description="Helical" evidence="1">
    <location>
        <begin position="45"/>
        <end position="65"/>
    </location>
</feature>
<proteinExistence type="predicted"/>
<sequence>MSTPETLAKQMVSSLSKNWWVLALRGVASIFFAIMLWTLPPQESIETLILVFGIFAFVDGSLQVWTALMDRKSHDNWVVLVLWGVVGIAAGIMTFTVPGLTAVALLFYIAVWAIAKGVLEIIAAIRLRKEIKGEWLLVLLGLISILFGGFLMANPAAGALTLIWVIAMYAFVFGVLFVALAVKLKSFKPEQMDI</sequence>
<dbReference type="InterPro" id="IPR052712">
    <property type="entry name" value="Acid_resist_chaperone_HdeD"/>
</dbReference>
<dbReference type="PANTHER" id="PTHR34989:SF1">
    <property type="entry name" value="PROTEIN HDED"/>
    <property type="match status" value="1"/>
</dbReference>
<dbReference type="STRING" id="294935.ATN88_24350"/>
<dbReference type="Proteomes" id="UP000070529">
    <property type="component" value="Unassembled WGS sequence"/>
</dbReference>
<evidence type="ECO:0000313" key="3">
    <source>
        <dbReference type="Proteomes" id="UP000070529"/>
    </source>
</evidence>
<reference evidence="2 3" key="1">
    <citation type="submission" date="2015-11" db="EMBL/GenBank/DDBJ databases">
        <title>Genomic Taxonomy of the Vibrionaceae.</title>
        <authorList>
            <person name="Gomez-Gil B."/>
            <person name="Enciso-Ibarra J."/>
        </authorList>
    </citation>
    <scope>NUCLEOTIDE SEQUENCE [LARGE SCALE GENOMIC DNA]</scope>
    <source>
        <strain evidence="2 3">CAIM 912</strain>
    </source>
</reference>
<protein>
    <recommendedName>
        <fullName evidence="4">HdeD family acid-resistance protein</fullName>
    </recommendedName>
</protein>
<keyword evidence="1" id="KW-1133">Transmembrane helix</keyword>
<feature type="transmembrane region" description="Helical" evidence="1">
    <location>
        <begin position="19"/>
        <end position="39"/>
    </location>
</feature>
<feature type="transmembrane region" description="Helical" evidence="1">
    <location>
        <begin position="103"/>
        <end position="123"/>
    </location>
</feature>
<name>A0A135IBS7_9GAMM</name>
<feature type="transmembrane region" description="Helical" evidence="1">
    <location>
        <begin position="77"/>
        <end position="97"/>
    </location>
</feature>
<organism evidence="2 3">
    <name type="scientific">Enterovibrio coralii</name>
    <dbReference type="NCBI Taxonomy" id="294935"/>
    <lineage>
        <taxon>Bacteria</taxon>
        <taxon>Pseudomonadati</taxon>
        <taxon>Pseudomonadota</taxon>
        <taxon>Gammaproteobacteria</taxon>
        <taxon>Vibrionales</taxon>
        <taxon>Vibrionaceae</taxon>
        <taxon>Enterovibrio</taxon>
    </lineage>
</organism>
<keyword evidence="3" id="KW-1185">Reference proteome</keyword>
<dbReference type="AlphaFoldDB" id="A0A135IBS7"/>
<comment type="caution">
    <text evidence="2">The sequence shown here is derived from an EMBL/GenBank/DDBJ whole genome shotgun (WGS) entry which is preliminary data.</text>
</comment>
<evidence type="ECO:0000313" key="2">
    <source>
        <dbReference type="EMBL" id="KXF82889.1"/>
    </source>
</evidence>
<dbReference type="PANTHER" id="PTHR34989">
    <property type="entry name" value="PROTEIN HDED"/>
    <property type="match status" value="1"/>
</dbReference>
<evidence type="ECO:0000256" key="1">
    <source>
        <dbReference type="SAM" id="Phobius"/>
    </source>
</evidence>
<dbReference type="InterPro" id="IPR005325">
    <property type="entry name" value="DUF308_memb"/>
</dbReference>